<sequence>MSLDRRTAPDLVAWGTGDHLALKDVQTIALDGDRVYGPASVSETYSKYQSIKATIDPSGEGKDETTLTIGALLHSTVFVLKQAGWLDGHSETTLKEIANLLVEYNVQSVRVEDNFGQGMFAQLLKPYLKEAWEAKDKQQPRPFGENRKSTEIITERAQRQQKELRIISALEGALNNHRIVMSKELLLDDYRVANSRAAQGGGDLSDRYSLMYQLTRITREPKCLSHDDRIEGFAELVKLYAEQLGLMAKEGAEKAEEKRIEEELEKLFKETDRISRASFARKKLRGGLRGGGARR</sequence>
<evidence type="ECO:0000313" key="2">
    <source>
        <dbReference type="EMBL" id="NKW09154.1"/>
    </source>
</evidence>
<proteinExistence type="predicted"/>
<name>A0A7X6FNY9_9HYPH</name>
<feature type="domain" description="Terminase large subunit ribonuclease H-like" evidence="1">
    <location>
        <begin position="55"/>
        <end position="179"/>
    </location>
</feature>
<accession>A0A7X6FNY9</accession>
<reference evidence="2 3" key="1">
    <citation type="submission" date="2020-04" db="EMBL/GenBank/DDBJ databases">
        <title>Whole genome sequencing of clinical and environmental type strains of Ochrobactrum.</title>
        <authorList>
            <person name="Dharne M."/>
        </authorList>
    </citation>
    <scope>NUCLEOTIDE SEQUENCE [LARGE SCALE GENOMIC DNA]</scope>
    <source>
        <strain evidence="2 3">DSM 13340</strain>
    </source>
</reference>
<organism evidence="2 3">
    <name type="scientific">Brucella tritici</name>
    <dbReference type="NCBI Taxonomy" id="94626"/>
    <lineage>
        <taxon>Bacteria</taxon>
        <taxon>Pseudomonadati</taxon>
        <taxon>Pseudomonadota</taxon>
        <taxon>Alphaproteobacteria</taxon>
        <taxon>Hyphomicrobiales</taxon>
        <taxon>Brucellaceae</taxon>
        <taxon>Brucella/Ochrobactrum group</taxon>
        <taxon>Brucella</taxon>
    </lineage>
</organism>
<dbReference type="InterPro" id="IPR047987">
    <property type="entry name" value="Gp19-like_virus"/>
</dbReference>
<gene>
    <name evidence="2" type="primary">terL</name>
    <name evidence="2" type="ORF">HGG76_02595</name>
</gene>
<evidence type="ECO:0000259" key="1">
    <source>
        <dbReference type="Pfam" id="PF22530"/>
    </source>
</evidence>
<protein>
    <submittedName>
        <fullName evidence="2">Phage terminase large subunit</fullName>
    </submittedName>
</protein>
<dbReference type="NCBIfam" id="NF033889">
    <property type="entry name" value="termin_lrg_T7"/>
    <property type="match status" value="1"/>
</dbReference>
<dbReference type="AlphaFoldDB" id="A0A7X6FNY9"/>
<dbReference type="Proteomes" id="UP000558475">
    <property type="component" value="Unassembled WGS sequence"/>
</dbReference>
<comment type="caution">
    <text evidence="2">The sequence shown here is derived from an EMBL/GenBank/DDBJ whole genome shotgun (WGS) entry which is preliminary data.</text>
</comment>
<evidence type="ECO:0000313" key="3">
    <source>
        <dbReference type="Proteomes" id="UP000558475"/>
    </source>
</evidence>
<dbReference type="Pfam" id="PF22530">
    <property type="entry name" value="Terminase-T7_RNaseH-like"/>
    <property type="match status" value="1"/>
</dbReference>
<dbReference type="InterPro" id="IPR054762">
    <property type="entry name" value="Gp19_RNaseH-like"/>
</dbReference>
<dbReference type="EMBL" id="JAAXZB010000001">
    <property type="protein sequence ID" value="NKW09154.1"/>
    <property type="molecule type" value="Genomic_DNA"/>
</dbReference>